<organism evidence="2 3">
    <name type="scientific">Astrephomene gubernaculifera</name>
    <dbReference type="NCBI Taxonomy" id="47775"/>
    <lineage>
        <taxon>Eukaryota</taxon>
        <taxon>Viridiplantae</taxon>
        <taxon>Chlorophyta</taxon>
        <taxon>core chlorophytes</taxon>
        <taxon>Chlorophyceae</taxon>
        <taxon>CS clade</taxon>
        <taxon>Chlamydomonadales</taxon>
        <taxon>Astrephomenaceae</taxon>
        <taxon>Astrephomene</taxon>
    </lineage>
</organism>
<feature type="non-terminal residue" evidence="2">
    <location>
        <position position="1"/>
    </location>
</feature>
<protein>
    <submittedName>
        <fullName evidence="2">Uncharacterized protein</fullName>
    </submittedName>
</protein>
<sequence>GVRTAAAAAAVAAAPMAATAADGSSFEDVALGMIHRLASATSRVLPPTTGTAFAALEPPPAQHVAAAAALAAASAAAAKHRSAGGGGSSGGAELELQVAMQGLMSAARQATSEEAMRAERERRRQEALAAAEAEIAASEERAVQLARAVLYLRLWRMAAVWARREVWELRAGLEAGRLRRCLAGWGAAARGLRAERLAGEALQLVEESRKEQIALQFRRLWLLHSCVRGWRLAAGEGAQRQRQEALQAEELER</sequence>
<keyword evidence="3" id="KW-1185">Reference proteome</keyword>
<evidence type="ECO:0000256" key="1">
    <source>
        <dbReference type="SAM" id="Coils"/>
    </source>
</evidence>
<feature type="non-terminal residue" evidence="2">
    <location>
        <position position="253"/>
    </location>
</feature>
<evidence type="ECO:0000313" key="3">
    <source>
        <dbReference type="Proteomes" id="UP001054857"/>
    </source>
</evidence>
<proteinExistence type="predicted"/>
<gene>
    <name evidence="2" type="ORF">Agub_g9898</name>
</gene>
<feature type="coiled-coil region" evidence="1">
    <location>
        <begin position="108"/>
        <end position="148"/>
    </location>
</feature>
<evidence type="ECO:0000313" key="2">
    <source>
        <dbReference type="EMBL" id="GFR48062.1"/>
    </source>
</evidence>
<accession>A0AAD3DVU6</accession>
<dbReference type="EMBL" id="BMAR01000021">
    <property type="protein sequence ID" value="GFR48062.1"/>
    <property type="molecule type" value="Genomic_DNA"/>
</dbReference>
<keyword evidence="1" id="KW-0175">Coiled coil</keyword>
<dbReference type="Proteomes" id="UP001054857">
    <property type="component" value="Unassembled WGS sequence"/>
</dbReference>
<comment type="caution">
    <text evidence="2">The sequence shown here is derived from an EMBL/GenBank/DDBJ whole genome shotgun (WGS) entry which is preliminary data.</text>
</comment>
<name>A0AAD3DVU6_9CHLO</name>
<dbReference type="AlphaFoldDB" id="A0AAD3DVU6"/>
<reference evidence="2 3" key="1">
    <citation type="journal article" date="2021" name="Sci. Rep.">
        <title>Genome sequencing of the multicellular alga Astrephomene provides insights into convergent evolution of germ-soma differentiation.</title>
        <authorList>
            <person name="Yamashita S."/>
            <person name="Yamamoto K."/>
            <person name="Matsuzaki R."/>
            <person name="Suzuki S."/>
            <person name="Yamaguchi H."/>
            <person name="Hirooka S."/>
            <person name="Minakuchi Y."/>
            <person name="Miyagishima S."/>
            <person name="Kawachi M."/>
            <person name="Toyoda A."/>
            <person name="Nozaki H."/>
        </authorList>
    </citation>
    <scope>NUCLEOTIDE SEQUENCE [LARGE SCALE GENOMIC DNA]</scope>
    <source>
        <strain evidence="2 3">NIES-4017</strain>
    </source>
</reference>